<dbReference type="GO" id="GO:0005886">
    <property type="term" value="C:plasma membrane"/>
    <property type="evidence" value="ECO:0007669"/>
    <property type="project" value="UniProtKB-SubCell"/>
</dbReference>
<dbReference type="AlphaFoldDB" id="A0A8E2JVA8"/>
<dbReference type="EC" id="3.2.1.14" evidence="3"/>
<keyword evidence="5" id="KW-0336">GPI-anchor</keyword>
<dbReference type="GO" id="GO:0008843">
    <property type="term" value="F:endochitinase activity"/>
    <property type="evidence" value="ECO:0007669"/>
    <property type="project" value="UniProtKB-EC"/>
</dbReference>
<evidence type="ECO:0000256" key="8">
    <source>
        <dbReference type="ARBA" id="ARBA00023136"/>
    </source>
</evidence>
<dbReference type="PROSITE" id="PS51910">
    <property type="entry name" value="GH18_2"/>
    <property type="match status" value="1"/>
</dbReference>
<keyword evidence="11 13" id="KW-0326">Glycosidase</keyword>
<keyword evidence="7" id="KW-0146">Chitin degradation</keyword>
<evidence type="ECO:0000256" key="14">
    <source>
        <dbReference type="RuleBase" id="RU004453"/>
    </source>
</evidence>
<dbReference type="GO" id="GO:0005576">
    <property type="term" value="C:extracellular region"/>
    <property type="evidence" value="ECO:0007669"/>
    <property type="project" value="TreeGrafter"/>
</dbReference>
<keyword evidence="9" id="KW-0119">Carbohydrate metabolism</keyword>
<comment type="subcellular location">
    <subcellularLocation>
        <location evidence="2">Cell membrane</location>
        <topology evidence="2">Lipid-anchor</topology>
        <topology evidence="2">GPI-anchor</topology>
    </subcellularLocation>
</comment>
<evidence type="ECO:0000313" key="16">
    <source>
        <dbReference type="EMBL" id="OCL10934.1"/>
    </source>
</evidence>
<dbReference type="OrthoDB" id="6020543at2759"/>
<keyword evidence="17" id="KW-1185">Reference proteome</keyword>
<evidence type="ECO:0000256" key="6">
    <source>
        <dbReference type="ARBA" id="ARBA00022801"/>
    </source>
</evidence>
<evidence type="ECO:0000256" key="4">
    <source>
        <dbReference type="ARBA" id="ARBA00022475"/>
    </source>
</evidence>
<evidence type="ECO:0000256" key="12">
    <source>
        <dbReference type="ARBA" id="ARBA00023326"/>
    </source>
</evidence>
<evidence type="ECO:0000256" key="5">
    <source>
        <dbReference type="ARBA" id="ARBA00022622"/>
    </source>
</evidence>
<name>A0A8E2JVA8_9PEZI</name>
<organism evidence="16 17">
    <name type="scientific">Glonium stellatum</name>
    <dbReference type="NCBI Taxonomy" id="574774"/>
    <lineage>
        <taxon>Eukaryota</taxon>
        <taxon>Fungi</taxon>
        <taxon>Dikarya</taxon>
        <taxon>Ascomycota</taxon>
        <taxon>Pezizomycotina</taxon>
        <taxon>Dothideomycetes</taxon>
        <taxon>Pleosporomycetidae</taxon>
        <taxon>Gloniales</taxon>
        <taxon>Gloniaceae</taxon>
        <taxon>Glonium</taxon>
    </lineage>
</organism>
<dbReference type="GO" id="GO:0000272">
    <property type="term" value="P:polysaccharide catabolic process"/>
    <property type="evidence" value="ECO:0007669"/>
    <property type="project" value="UniProtKB-KW"/>
</dbReference>
<reference evidence="16 17" key="1">
    <citation type="journal article" date="2016" name="Nat. Commun.">
        <title>Ectomycorrhizal ecology is imprinted in the genome of the dominant symbiotic fungus Cenococcum geophilum.</title>
        <authorList>
            <consortium name="DOE Joint Genome Institute"/>
            <person name="Peter M."/>
            <person name="Kohler A."/>
            <person name="Ohm R.A."/>
            <person name="Kuo A."/>
            <person name="Krutzmann J."/>
            <person name="Morin E."/>
            <person name="Arend M."/>
            <person name="Barry K.W."/>
            <person name="Binder M."/>
            <person name="Choi C."/>
            <person name="Clum A."/>
            <person name="Copeland A."/>
            <person name="Grisel N."/>
            <person name="Haridas S."/>
            <person name="Kipfer T."/>
            <person name="LaButti K."/>
            <person name="Lindquist E."/>
            <person name="Lipzen A."/>
            <person name="Maire R."/>
            <person name="Meier B."/>
            <person name="Mihaltcheva S."/>
            <person name="Molinier V."/>
            <person name="Murat C."/>
            <person name="Poggeler S."/>
            <person name="Quandt C.A."/>
            <person name="Sperisen C."/>
            <person name="Tritt A."/>
            <person name="Tisserant E."/>
            <person name="Crous P.W."/>
            <person name="Henrissat B."/>
            <person name="Nehls U."/>
            <person name="Egli S."/>
            <person name="Spatafora J.W."/>
            <person name="Grigoriev I.V."/>
            <person name="Martin F.M."/>
        </authorList>
    </citation>
    <scope>NUCLEOTIDE SEQUENCE [LARGE SCALE GENOMIC DNA]</scope>
    <source>
        <strain evidence="16 17">CBS 207.34</strain>
    </source>
</reference>
<evidence type="ECO:0000256" key="1">
    <source>
        <dbReference type="ARBA" id="ARBA00000822"/>
    </source>
</evidence>
<gene>
    <name evidence="16" type="ORF">AOQ84DRAFT_288248</name>
</gene>
<keyword evidence="6 13" id="KW-0378">Hydrolase</keyword>
<dbReference type="PANTHER" id="PTHR45708">
    <property type="entry name" value="ENDOCHITINASE"/>
    <property type="match status" value="1"/>
</dbReference>
<dbReference type="InterPro" id="IPR017853">
    <property type="entry name" value="GH"/>
</dbReference>
<dbReference type="InterPro" id="IPR050542">
    <property type="entry name" value="Glycosyl_Hydrlase18_Chitinase"/>
</dbReference>
<protein>
    <recommendedName>
        <fullName evidence="3">chitinase</fullName>
        <ecNumber evidence="3">3.2.1.14</ecNumber>
    </recommendedName>
</protein>
<dbReference type="GO" id="GO:0006032">
    <property type="term" value="P:chitin catabolic process"/>
    <property type="evidence" value="ECO:0007669"/>
    <property type="project" value="UniProtKB-KW"/>
</dbReference>
<dbReference type="Proteomes" id="UP000250140">
    <property type="component" value="Unassembled WGS sequence"/>
</dbReference>
<evidence type="ECO:0000256" key="9">
    <source>
        <dbReference type="ARBA" id="ARBA00023277"/>
    </source>
</evidence>
<dbReference type="Gene3D" id="3.20.20.80">
    <property type="entry name" value="Glycosidases"/>
    <property type="match status" value="1"/>
</dbReference>
<proteinExistence type="inferred from homology"/>
<evidence type="ECO:0000256" key="13">
    <source>
        <dbReference type="RuleBase" id="RU000489"/>
    </source>
</evidence>
<dbReference type="Pfam" id="PF00704">
    <property type="entry name" value="Glyco_hydro_18"/>
    <property type="match status" value="1"/>
</dbReference>
<evidence type="ECO:0000313" key="17">
    <source>
        <dbReference type="Proteomes" id="UP000250140"/>
    </source>
</evidence>
<keyword evidence="8" id="KW-0472">Membrane</keyword>
<evidence type="ECO:0000256" key="10">
    <source>
        <dbReference type="ARBA" id="ARBA00023288"/>
    </source>
</evidence>
<feature type="domain" description="GH18" evidence="15">
    <location>
        <begin position="29"/>
        <end position="361"/>
    </location>
</feature>
<dbReference type="GO" id="GO:0098552">
    <property type="term" value="C:side of membrane"/>
    <property type="evidence" value="ECO:0007669"/>
    <property type="project" value="UniProtKB-KW"/>
</dbReference>
<evidence type="ECO:0000256" key="3">
    <source>
        <dbReference type="ARBA" id="ARBA00012729"/>
    </source>
</evidence>
<comment type="catalytic activity">
    <reaction evidence="1">
        <text>Random endo-hydrolysis of N-acetyl-beta-D-glucosaminide (1-&gt;4)-beta-linkages in chitin and chitodextrins.</text>
        <dbReference type="EC" id="3.2.1.14"/>
    </reaction>
</comment>
<evidence type="ECO:0000256" key="2">
    <source>
        <dbReference type="ARBA" id="ARBA00004609"/>
    </source>
</evidence>
<dbReference type="PANTHER" id="PTHR45708:SF47">
    <property type="entry name" value="ENDOCHITINASE A"/>
    <property type="match status" value="1"/>
</dbReference>
<keyword evidence="12" id="KW-0624">Polysaccharide degradation</keyword>
<dbReference type="PROSITE" id="PS01095">
    <property type="entry name" value="GH18_1"/>
    <property type="match status" value="1"/>
</dbReference>
<feature type="non-terminal residue" evidence="16">
    <location>
        <position position="1"/>
    </location>
</feature>
<keyword evidence="10" id="KW-0449">Lipoprotein</keyword>
<dbReference type="SUPFAM" id="SSF51445">
    <property type="entry name" value="(Trans)glycosidases"/>
    <property type="match status" value="1"/>
</dbReference>
<keyword evidence="5" id="KW-0325">Glycoprotein</keyword>
<keyword evidence="4" id="KW-1003">Cell membrane</keyword>
<sequence>MRSTTFTRAVTAAGIIASASAIFDATARTNVAMYWGQGSYQISLLEACQNPSVDIVNLAFINQFPTTIGDYPGDNFANACGDTMYTKPDGTASRLRNNCPNMNAHIKLCQQTYGKKVFLSIGGAYPTNYTLSTTALAEYFAEFLWGAFGPVGASAPQSWIDAGSPRPFGDAVVDGFDFDIESDMASPPFSDYMSRGYDVMINHFKYDLYPTGPGNYYISGAPQCTVPDSHLDKAIQNSPFDFLFVQFYNTPACSARAGYNGLSTSTTTFTFDDWVDRVLNYGYSKTTKIYIGLPAGPDGAPNDTPSYLNTTEANALISKYMTKYPSTFGGVMLWEATVSTNNQICCQDYSYWMKQILVDAS</sequence>
<dbReference type="InterPro" id="IPR001223">
    <property type="entry name" value="Glyco_hydro18_cat"/>
</dbReference>
<evidence type="ECO:0000256" key="7">
    <source>
        <dbReference type="ARBA" id="ARBA00023024"/>
    </source>
</evidence>
<accession>A0A8E2JVA8</accession>
<dbReference type="InterPro" id="IPR001579">
    <property type="entry name" value="Glyco_hydro_18_chit_AS"/>
</dbReference>
<dbReference type="EMBL" id="KV749137">
    <property type="protein sequence ID" value="OCL10934.1"/>
    <property type="molecule type" value="Genomic_DNA"/>
</dbReference>
<comment type="similarity">
    <text evidence="14">Belongs to the glycosyl hydrolase 18 family.</text>
</comment>
<evidence type="ECO:0000259" key="15">
    <source>
        <dbReference type="PROSITE" id="PS51910"/>
    </source>
</evidence>
<evidence type="ECO:0000256" key="11">
    <source>
        <dbReference type="ARBA" id="ARBA00023295"/>
    </source>
</evidence>